<evidence type="ECO:0000256" key="6">
    <source>
        <dbReference type="ARBA" id="ARBA00023015"/>
    </source>
</evidence>
<evidence type="ECO:0000256" key="5">
    <source>
        <dbReference type="ARBA" id="ARBA00022491"/>
    </source>
</evidence>
<keyword evidence="14" id="KW-1185">Reference proteome</keyword>
<dbReference type="InterPro" id="IPR036388">
    <property type="entry name" value="WH-like_DNA-bd_sf"/>
</dbReference>
<evidence type="ECO:0000256" key="7">
    <source>
        <dbReference type="ARBA" id="ARBA00023125"/>
    </source>
</evidence>
<evidence type="ECO:0000256" key="11">
    <source>
        <dbReference type="ARBA" id="ARBA00032593"/>
    </source>
</evidence>
<dbReference type="AlphaFoldDB" id="A0A1B7LEG0"/>
<dbReference type="SUPFAM" id="SSF47979">
    <property type="entry name" value="Iron-dependent repressor protein, dimerization domain"/>
    <property type="match status" value="1"/>
</dbReference>
<evidence type="ECO:0000256" key="1">
    <source>
        <dbReference type="ARBA" id="ARBA00004496"/>
    </source>
</evidence>
<comment type="similarity">
    <text evidence="2">Belongs to the DtxR/MntR family.</text>
</comment>
<keyword evidence="6" id="KW-0805">Transcription regulation</keyword>
<dbReference type="GO" id="GO:0003677">
    <property type="term" value="F:DNA binding"/>
    <property type="evidence" value="ECO:0007669"/>
    <property type="project" value="UniProtKB-KW"/>
</dbReference>
<dbReference type="PANTHER" id="PTHR33238:SF11">
    <property type="entry name" value="TRANSCRIPTIONAL REGULATOR MNTR"/>
    <property type="match status" value="1"/>
</dbReference>
<evidence type="ECO:0000313" key="13">
    <source>
        <dbReference type="EMBL" id="OAT81671.1"/>
    </source>
</evidence>
<keyword evidence="8" id="KW-0010">Activator</keyword>
<evidence type="ECO:0000313" key="14">
    <source>
        <dbReference type="Proteomes" id="UP000078532"/>
    </source>
</evidence>
<dbReference type="PROSITE" id="PS50944">
    <property type="entry name" value="HTH_DTXR"/>
    <property type="match status" value="1"/>
</dbReference>
<dbReference type="Pfam" id="PF02742">
    <property type="entry name" value="Fe_dep_repr_C"/>
    <property type="match status" value="1"/>
</dbReference>
<dbReference type="PANTHER" id="PTHR33238">
    <property type="entry name" value="IRON (METAL) DEPENDENT REPRESSOR, DTXR FAMILY"/>
    <property type="match status" value="1"/>
</dbReference>
<evidence type="ECO:0000256" key="9">
    <source>
        <dbReference type="ARBA" id="ARBA00023163"/>
    </source>
</evidence>
<dbReference type="GO" id="GO:0046983">
    <property type="term" value="F:protein dimerization activity"/>
    <property type="evidence" value="ECO:0007669"/>
    <property type="project" value="InterPro"/>
</dbReference>
<keyword evidence="10" id="KW-0464">Manganese</keyword>
<dbReference type="GO" id="GO:0003700">
    <property type="term" value="F:DNA-binding transcription factor activity"/>
    <property type="evidence" value="ECO:0007669"/>
    <property type="project" value="InterPro"/>
</dbReference>
<dbReference type="Gene3D" id="1.10.10.10">
    <property type="entry name" value="Winged helix-like DNA-binding domain superfamily/Winged helix DNA-binding domain"/>
    <property type="match status" value="1"/>
</dbReference>
<protein>
    <recommendedName>
        <fullName evidence="11">Manganese transport regulator</fullName>
    </recommendedName>
</protein>
<dbReference type="InterPro" id="IPR050536">
    <property type="entry name" value="DtxR_MntR_Metal-Reg"/>
</dbReference>
<dbReference type="NCBIfam" id="NF003025">
    <property type="entry name" value="PRK03902.1"/>
    <property type="match status" value="1"/>
</dbReference>
<keyword evidence="4" id="KW-0963">Cytoplasm</keyword>
<dbReference type="STRING" id="1838280.A6M21_09665"/>
<keyword evidence="5" id="KW-0678">Repressor</keyword>
<evidence type="ECO:0000256" key="3">
    <source>
        <dbReference type="ARBA" id="ARBA00011738"/>
    </source>
</evidence>
<reference evidence="13 14" key="1">
    <citation type="submission" date="2016-04" db="EMBL/GenBank/DDBJ databases">
        <authorList>
            <person name="Evans L.H."/>
            <person name="Alamgir A."/>
            <person name="Owens N."/>
            <person name="Weber N.D."/>
            <person name="Virtaneva K."/>
            <person name="Barbian K."/>
            <person name="Babar A."/>
            <person name="Rosenke K."/>
        </authorList>
    </citation>
    <scope>NUCLEOTIDE SEQUENCE [LARGE SCALE GENOMIC DNA]</scope>
    <source>
        <strain evidence="13 14">LMa1</strain>
    </source>
</reference>
<dbReference type="InterPro" id="IPR022687">
    <property type="entry name" value="HTH_DTXR"/>
</dbReference>
<dbReference type="Proteomes" id="UP000078532">
    <property type="component" value="Unassembled WGS sequence"/>
</dbReference>
<accession>A0A1B7LEG0</accession>
<dbReference type="EMBL" id="LYVF01000158">
    <property type="protein sequence ID" value="OAT81671.1"/>
    <property type="molecule type" value="Genomic_DNA"/>
</dbReference>
<dbReference type="Gene3D" id="1.10.60.10">
    <property type="entry name" value="Iron dependent repressor, metal binding and dimerisation domain"/>
    <property type="match status" value="1"/>
</dbReference>
<dbReference type="Pfam" id="PF01325">
    <property type="entry name" value="Fe_dep_repress"/>
    <property type="match status" value="1"/>
</dbReference>
<keyword evidence="9" id="KW-0804">Transcription</keyword>
<comment type="subcellular location">
    <subcellularLocation>
        <location evidence="1">Cytoplasm</location>
    </subcellularLocation>
</comment>
<dbReference type="InterPro" id="IPR001367">
    <property type="entry name" value="Fe_dep_repressor"/>
</dbReference>
<keyword evidence="7" id="KW-0238">DNA-binding</keyword>
<dbReference type="InterPro" id="IPR036390">
    <property type="entry name" value="WH_DNA-bd_sf"/>
</dbReference>
<dbReference type="SMART" id="SM00529">
    <property type="entry name" value="HTH_DTXR"/>
    <property type="match status" value="1"/>
</dbReference>
<evidence type="ECO:0000256" key="2">
    <source>
        <dbReference type="ARBA" id="ARBA00007871"/>
    </source>
</evidence>
<evidence type="ECO:0000256" key="10">
    <source>
        <dbReference type="ARBA" id="ARBA00023211"/>
    </source>
</evidence>
<comment type="caution">
    <text evidence="13">The sequence shown here is derived from an EMBL/GenBank/DDBJ whole genome shotgun (WGS) entry which is preliminary data.</text>
</comment>
<dbReference type="GO" id="GO:0005737">
    <property type="term" value="C:cytoplasm"/>
    <property type="evidence" value="ECO:0007669"/>
    <property type="project" value="UniProtKB-SubCell"/>
</dbReference>
<evidence type="ECO:0000256" key="8">
    <source>
        <dbReference type="ARBA" id="ARBA00023159"/>
    </source>
</evidence>
<organism evidence="13 14">
    <name type="scientific">Desulfotomaculum copahuensis</name>
    <dbReference type="NCBI Taxonomy" id="1838280"/>
    <lineage>
        <taxon>Bacteria</taxon>
        <taxon>Bacillati</taxon>
        <taxon>Bacillota</taxon>
        <taxon>Clostridia</taxon>
        <taxon>Eubacteriales</taxon>
        <taxon>Desulfotomaculaceae</taxon>
        <taxon>Desulfotomaculum</taxon>
    </lineage>
</organism>
<name>A0A1B7LEG0_9FIRM</name>
<comment type="subunit">
    <text evidence="3">Homodimer.</text>
</comment>
<proteinExistence type="inferred from homology"/>
<feature type="domain" description="HTH dtxR-type" evidence="12">
    <location>
        <begin position="21"/>
        <end position="82"/>
    </location>
</feature>
<dbReference type="InterPro" id="IPR036421">
    <property type="entry name" value="Fe_dep_repressor_sf"/>
</dbReference>
<dbReference type="InterPro" id="IPR022689">
    <property type="entry name" value="Iron_dep_repressor"/>
</dbReference>
<sequence>MKLDDKGFFTFRGYMNKDNRLTASMEDYLEMIYRLSAEKGYTRTHDLAVALNVQPPSTTRMIQRMSELGLVNYEKYGIITLSQKGKEVGDALLHRHMMVEEFLKLIGVTENILEETEKIEHTIGVDTLQKLANLTAFLKNNPQILKVFEDFQAKNKLLTQV</sequence>
<evidence type="ECO:0000256" key="4">
    <source>
        <dbReference type="ARBA" id="ARBA00022490"/>
    </source>
</evidence>
<dbReference type="GO" id="GO:0046914">
    <property type="term" value="F:transition metal ion binding"/>
    <property type="evidence" value="ECO:0007669"/>
    <property type="project" value="InterPro"/>
</dbReference>
<evidence type="ECO:0000259" key="12">
    <source>
        <dbReference type="PROSITE" id="PS50944"/>
    </source>
</evidence>
<dbReference type="SUPFAM" id="SSF46785">
    <property type="entry name" value="Winged helix' DNA-binding domain"/>
    <property type="match status" value="1"/>
</dbReference>
<gene>
    <name evidence="13" type="ORF">A6M21_09665</name>
</gene>